<dbReference type="EMBL" id="CP003541">
    <property type="protein sequence ID" value="AFP83655.1"/>
    <property type="molecule type" value="Genomic_DNA"/>
</dbReference>
<proteinExistence type="inferred from homology"/>
<name>J7H046_CARRU</name>
<dbReference type="PATRIC" id="fig|1202536.3.peg.180"/>
<evidence type="ECO:0000256" key="1">
    <source>
        <dbReference type="ARBA" id="ARBA00001933"/>
    </source>
</evidence>
<evidence type="ECO:0000256" key="3">
    <source>
        <dbReference type="ARBA" id="ARBA00022576"/>
    </source>
</evidence>
<dbReference type="Gene3D" id="3.20.10.10">
    <property type="entry name" value="D-amino Acid Aminotransferase, subunit A, domain 2"/>
    <property type="match status" value="1"/>
</dbReference>
<evidence type="ECO:0000313" key="8">
    <source>
        <dbReference type="Proteomes" id="UP000003932"/>
    </source>
</evidence>
<dbReference type="Gene3D" id="3.30.470.10">
    <property type="match status" value="1"/>
</dbReference>
<dbReference type="GO" id="GO:0004084">
    <property type="term" value="F:branched-chain-amino-acid transaminase activity"/>
    <property type="evidence" value="ECO:0007669"/>
    <property type="project" value="InterPro"/>
</dbReference>
<dbReference type="InterPro" id="IPR036038">
    <property type="entry name" value="Aminotransferase-like"/>
</dbReference>
<protein>
    <submittedName>
        <fullName evidence="7">Branched-chain amino acid aminotransferase</fullName>
    </submittedName>
</protein>
<dbReference type="HOGENOM" id="CLU_935929_0_0_6"/>
<organism evidence="7 8">
    <name type="scientific">Candidatus Carsonella ruddii CE isolate Thao2000</name>
    <dbReference type="NCBI Taxonomy" id="1202536"/>
    <lineage>
        <taxon>Bacteria</taxon>
        <taxon>Pseudomonadati</taxon>
        <taxon>Pseudomonadota</taxon>
        <taxon>Gammaproteobacteria</taxon>
        <taxon>Oceanospirillales</taxon>
        <taxon>Halomonadaceae</taxon>
        <taxon>Zymobacter group</taxon>
        <taxon>Candidatus Carsonella</taxon>
    </lineage>
</organism>
<dbReference type="KEGG" id="cru:A33U_0211"/>
<dbReference type="InterPro" id="IPR043131">
    <property type="entry name" value="BCAT-like_N"/>
</dbReference>
<accession>J7H046</accession>
<dbReference type="PANTHER" id="PTHR42825:SF2">
    <property type="entry name" value="BRANCHED-CHAIN-AMINO-ACID AMINOTRANSFERASE 3, CHLOROPLASTIC-RELATED"/>
    <property type="match status" value="1"/>
</dbReference>
<dbReference type="STRING" id="1202536.A33U_0211"/>
<keyword evidence="4 7" id="KW-0808">Transferase</keyword>
<keyword evidence="5" id="KW-0663">Pyridoxal phosphate</keyword>
<feature type="transmembrane region" description="Helical" evidence="6">
    <location>
        <begin position="122"/>
        <end position="145"/>
    </location>
</feature>
<dbReference type="Proteomes" id="UP000003932">
    <property type="component" value="Chromosome"/>
</dbReference>
<evidence type="ECO:0000313" key="7">
    <source>
        <dbReference type="EMBL" id="AFP83655.1"/>
    </source>
</evidence>
<comment type="cofactor">
    <cofactor evidence="1">
        <name>pyridoxal 5'-phosphate</name>
        <dbReference type="ChEBI" id="CHEBI:597326"/>
    </cofactor>
</comment>
<dbReference type="SUPFAM" id="SSF56752">
    <property type="entry name" value="D-aminoacid aminotransferase-like PLP-dependent enzymes"/>
    <property type="match status" value="1"/>
</dbReference>
<sequence length="299" mass="36087">MKLGFYYKKIKYRFFSIWQYNWNNGFFIKKNKININEGSTCINYSQQCFEGLKCSFYKKKKKFFKIEKNSFRLQKSCKKLLIPIISIFFLINCILINCYLNNKYIPHFKKGFLYIRPLVLGIGNNIGVKTSKNFLLIIYNSIFFFERKKKFIFKSNFNKRIINNLGNYKLGANYIINLHDNYFLKIYNYKDFIYINNEIFDEIGTANIIFYKKKKIIFKKKKSILPGKNNFYINIVLNKINFFFLKKNVDFKNITNLSKIFFSGTAANFFNVNNILFKNKIISYKKKFIYFFLKKILKI</sequence>
<evidence type="ECO:0000256" key="6">
    <source>
        <dbReference type="SAM" id="Phobius"/>
    </source>
</evidence>
<dbReference type="OrthoDB" id="9804984at2"/>
<reference evidence="7 8" key="1">
    <citation type="journal article" date="2012" name="Mol. Biol. Evol.">
        <title>Genome reduction and co-evolution between the primary and secondary bacterial symbionts of psyllids.</title>
        <authorList>
            <person name="Sloan D.B."/>
            <person name="Moran N.A."/>
        </authorList>
    </citation>
    <scope>NUCLEOTIDE SEQUENCE [LARGE SCALE GENOMIC DNA]</scope>
    <source>
        <strain evidence="7 8">CE</strain>
    </source>
</reference>
<evidence type="ECO:0000256" key="4">
    <source>
        <dbReference type="ARBA" id="ARBA00022679"/>
    </source>
</evidence>
<feature type="transmembrane region" description="Helical" evidence="6">
    <location>
        <begin position="80"/>
        <end position="102"/>
    </location>
</feature>
<gene>
    <name evidence="7" type="primary">ilvE</name>
    <name evidence="7" type="ORF">A33U_0211</name>
</gene>
<keyword evidence="3 7" id="KW-0032">Aminotransferase</keyword>
<dbReference type="AlphaFoldDB" id="J7H046"/>
<evidence type="ECO:0000256" key="2">
    <source>
        <dbReference type="ARBA" id="ARBA00009320"/>
    </source>
</evidence>
<keyword evidence="6" id="KW-0812">Transmembrane</keyword>
<dbReference type="InterPro" id="IPR043132">
    <property type="entry name" value="BCAT-like_C"/>
</dbReference>
<keyword evidence="6" id="KW-1133">Transmembrane helix</keyword>
<dbReference type="RefSeq" id="WP_014886956.1">
    <property type="nucleotide sequence ID" value="NC_018414.1"/>
</dbReference>
<comment type="similarity">
    <text evidence="2">Belongs to the class-IV pyridoxal-phosphate-dependent aminotransferase family.</text>
</comment>
<evidence type="ECO:0000256" key="5">
    <source>
        <dbReference type="ARBA" id="ARBA00022898"/>
    </source>
</evidence>
<keyword evidence="6" id="KW-0472">Membrane</keyword>
<dbReference type="PANTHER" id="PTHR42825">
    <property type="entry name" value="AMINO ACID AMINOTRANSFERASE"/>
    <property type="match status" value="1"/>
</dbReference>
<dbReference type="GO" id="GO:0009081">
    <property type="term" value="P:branched-chain amino acid metabolic process"/>
    <property type="evidence" value="ECO:0007669"/>
    <property type="project" value="InterPro"/>
</dbReference>
<dbReference type="InterPro" id="IPR005786">
    <property type="entry name" value="B_amino_transII"/>
</dbReference>